<proteinExistence type="predicted"/>
<name>A0A133U7R3_9EURY</name>
<keyword evidence="3" id="KW-1185">Reference proteome</keyword>
<dbReference type="Proteomes" id="UP000070589">
    <property type="component" value="Unassembled WGS sequence"/>
</dbReference>
<protein>
    <recommendedName>
        <fullName evidence="1">ArnR1-like winged helix-turn-helix domain-containing protein</fullName>
    </recommendedName>
</protein>
<dbReference type="InterPro" id="IPR036388">
    <property type="entry name" value="WH-like_DNA-bd_sf"/>
</dbReference>
<dbReference type="InterPro" id="IPR038723">
    <property type="entry name" value="ArnR1-like_HTH"/>
</dbReference>
<evidence type="ECO:0000259" key="1">
    <source>
        <dbReference type="Pfam" id="PF14947"/>
    </source>
</evidence>
<dbReference type="Gene3D" id="1.10.10.10">
    <property type="entry name" value="Winged helix-like DNA-binding domain superfamily/Winged helix DNA-binding domain"/>
    <property type="match status" value="1"/>
</dbReference>
<dbReference type="Pfam" id="PF14947">
    <property type="entry name" value="HTH_45"/>
    <property type="match status" value="1"/>
</dbReference>
<sequence>MSDILETVKSEENCKKTTIIRLANLDWDMTGRYLNYLLDNSYLETYDEGSKGKDSYRITEEGEELLRSMKIVKNICEKVE</sequence>
<organism evidence="2 3">
    <name type="scientific">candidate division MSBL1 archaeon SCGC-AAA259D14</name>
    <dbReference type="NCBI Taxonomy" id="1698261"/>
    <lineage>
        <taxon>Archaea</taxon>
        <taxon>Methanobacteriati</taxon>
        <taxon>Methanobacteriota</taxon>
        <taxon>candidate division MSBL1</taxon>
    </lineage>
</organism>
<accession>A0A133U7R3</accession>
<gene>
    <name evidence="2" type="ORF">AKJ62_01495</name>
</gene>
<dbReference type="EMBL" id="LHXL01000011">
    <property type="protein sequence ID" value="KXA90176.1"/>
    <property type="molecule type" value="Genomic_DNA"/>
</dbReference>
<evidence type="ECO:0000313" key="3">
    <source>
        <dbReference type="Proteomes" id="UP000070589"/>
    </source>
</evidence>
<dbReference type="SUPFAM" id="SSF46785">
    <property type="entry name" value="Winged helix' DNA-binding domain"/>
    <property type="match status" value="1"/>
</dbReference>
<dbReference type="InterPro" id="IPR036390">
    <property type="entry name" value="WH_DNA-bd_sf"/>
</dbReference>
<feature type="domain" description="ArnR1-like winged helix-turn-helix" evidence="1">
    <location>
        <begin position="1"/>
        <end position="75"/>
    </location>
</feature>
<dbReference type="AlphaFoldDB" id="A0A133U7R3"/>
<comment type="caution">
    <text evidence="2">The sequence shown here is derived from an EMBL/GenBank/DDBJ whole genome shotgun (WGS) entry which is preliminary data.</text>
</comment>
<reference evidence="2 3" key="1">
    <citation type="journal article" date="2016" name="Sci. Rep.">
        <title>Metabolic traits of an uncultured archaeal lineage -MSBL1- from brine pools of the Red Sea.</title>
        <authorList>
            <person name="Mwirichia R."/>
            <person name="Alam I."/>
            <person name="Rashid M."/>
            <person name="Vinu M."/>
            <person name="Ba-Alawi W."/>
            <person name="Anthony Kamau A."/>
            <person name="Kamanda Ngugi D."/>
            <person name="Goker M."/>
            <person name="Klenk H.P."/>
            <person name="Bajic V."/>
            <person name="Stingl U."/>
        </authorList>
    </citation>
    <scope>NUCLEOTIDE SEQUENCE [LARGE SCALE GENOMIC DNA]</scope>
    <source>
        <strain evidence="2">SCGC-AAA259D14</strain>
    </source>
</reference>
<evidence type="ECO:0000313" key="2">
    <source>
        <dbReference type="EMBL" id="KXA90176.1"/>
    </source>
</evidence>